<gene>
    <name evidence="2" type="ORF">RM574_28965</name>
</gene>
<dbReference type="RefSeq" id="WP_007820960.1">
    <property type="nucleotide sequence ID" value="NZ_JAVRER010000082.1"/>
</dbReference>
<dbReference type="Proteomes" id="UP001183607">
    <property type="component" value="Unassembled WGS sequence"/>
</dbReference>
<sequence length="247" mass="25759">MTTRRTRTTAAALGMLCAGALALSACGDSDDSDEAFKGQKPDDIAAKAVAATDKAPSVHLKGTSHVKGGNVVKIDVRVDDKGACTGTVSGDGATAELLRDGGDLLIKGDKKFWTNSARAGGGTGSQGAQLADKLAGKWVKAPADSADAAFCDKKAFLASMDQDKSERQGLERGDTSEVDGKDALTLKKEKSGKELRLHVATDGKPYLLRTETKGSEPNTMTFTEYGKKVEVEKPGADEIVDPANLKA</sequence>
<protein>
    <recommendedName>
        <fullName evidence="4">Lipoprotein</fullName>
    </recommendedName>
</protein>
<dbReference type="EMBL" id="JAVRER010000082">
    <property type="protein sequence ID" value="MDT0419511.1"/>
    <property type="molecule type" value="Genomic_DNA"/>
</dbReference>
<dbReference type="PROSITE" id="PS51257">
    <property type="entry name" value="PROKAR_LIPOPROTEIN"/>
    <property type="match status" value="1"/>
</dbReference>
<evidence type="ECO:0008006" key="4">
    <source>
        <dbReference type="Google" id="ProtNLM"/>
    </source>
</evidence>
<feature type="chain" id="PRO_5044825132" description="Lipoprotein" evidence="1">
    <location>
        <begin position="28"/>
        <end position="247"/>
    </location>
</feature>
<name>A0ABD5EDL0_9ACTN</name>
<comment type="caution">
    <text evidence="2">The sequence shown here is derived from an EMBL/GenBank/DDBJ whole genome shotgun (WGS) entry which is preliminary data.</text>
</comment>
<reference evidence="3" key="1">
    <citation type="submission" date="2023-07" db="EMBL/GenBank/DDBJ databases">
        <title>30 novel species of actinomycetes from the DSMZ collection.</title>
        <authorList>
            <person name="Nouioui I."/>
        </authorList>
    </citation>
    <scope>NUCLEOTIDE SEQUENCE [LARGE SCALE GENOMIC DNA]</scope>
    <source>
        <strain evidence="3">DSM 41982</strain>
    </source>
</reference>
<evidence type="ECO:0000256" key="1">
    <source>
        <dbReference type="SAM" id="SignalP"/>
    </source>
</evidence>
<feature type="signal peptide" evidence="1">
    <location>
        <begin position="1"/>
        <end position="27"/>
    </location>
</feature>
<evidence type="ECO:0000313" key="2">
    <source>
        <dbReference type="EMBL" id="MDT0419511.1"/>
    </source>
</evidence>
<accession>A0ABD5EDL0</accession>
<keyword evidence="1" id="KW-0732">Signal</keyword>
<dbReference type="AlphaFoldDB" id="A0ABD5EDL0"/>
<proteinExistence type="predicted"/>
<evidence type="ECO:0000313" key="3">
    <source>
        <dbReference type="Proteomes" id="UP001183607"/>
    </source>
</evidence>
<dbReference type="Gene3D" id="2.50.20.20">
    <property type="match status" value="1"/>
</dbReference>
<organism evidence="2 3">
    <name type="scientific">Streptomyces evansiae</name>
    <dbReference type="NCBI Taxonomy" id="3075535"/>
    <lineage>
        <taxon>Bacteria</taxon>
        <taxon>Bacillati</taxon>
        <taxon>Actinomycetota</taxon>
        <taxon>Actinomycetes</taxon>
        <taxon>Kitasatosporales</taxon>
        <taxon>Streptomycetaceae</taxon>
        <taxon>Streptomyces</taxon>
    </lineage>
</organism>